<reference evidence="3" key="2">
    <citation type="submission" date="2020-09" db="EMBL/GenBank/DDBJ databases">
        <authorList>
            <person name="Sun Q."/>
            <person name="Ohkuma M."/>
        </authorList>
    </citation>
    <scope>NUCLEOTIDE SEQUENCE</scope>
    <source>
        <strain evidence="3">JCM 14719</strain>
    </source>
</reference>
<comment type="caution">
    <text evidence="3">The sequence shown here is derived from an EMBL/GenBank/DDBJ whole genome shotgun (WGS) entry which is preliminary data.</text>
</comment>
<dbReference type="Proteomes" id="UP000637720">
    <property type="component" value="Unassembled WGS sequence"/>
</dbReference>
<name>A0A8J3BFI2_9BACI</name>
<dbReference type="InterPro" id="IPR023214">
    <property type="entry name" value="HAD_sf"/>
</dbReference>
<evidence type="ECO:0000313" key="3">
    <source>
        <dbReference type="EMBL" id="GGK05380.1"/>
    </source>
</evidence>
<dbReference type="SUPFAM" id="SSF56784">
    <property type="entry name" value="HAD-like"/>
    <property type="match status" value="1"/>
</dbReference>
<dbReference type="InterPro" id="IPR036412">
    <property type="entry name" value="HAD-like_sf"/>
</dbReference>
<organism evidence="3 4">
    <name type="scientific">Calditerricola satsumensis</name>
    <dbReference type="NCBI Taxonomy" id="373054"/>
    <lineage>
        <taxon>Bacteria</taxon>
        <taxon>Bacillati</taxon>
        <taxon>Bacillota</taxon>
        <taxon>Bacilli</taxon>
        <taxon>Bacillales</taxon>
        <taxon>Bacillaceae</taxon>
        <taxon>Calditerricola</taxon>
    </lineage>
</organism>
<dbReference type="GO" id="GO:0006281">
    <property type="term" value="P:DNA repair"/>
    <property type="evidence" value="ECO:0007669"/>
    <property type="project" value="TreeGrafter"/>
</dbReference>
<sequence>MAQEKALLFDLDGTLIRTETIAVPAFRQTFARLREAYGEAISVPSEVDVRGVFGKTLPEIWATLLPNADEAVRREADKWLLHYEREALATGKGELYPGVRETLERLRADGYRLFIVSNGGEAYVDAVCTHLGLAPYFDDFYSAGRFAARSKAELVARLLRDHGVRQGVMVGDRRSDVEAGHANGLKVIGCGYGYGTTGELKEADAVVERFDAIRDVLAQWAVEGAWAR</sequence>
<evidence type="ECO:0000313" key="4">
    <source>
        <dbReference type="Proteomes" id="UP000637720"/>
    </source>
</evidence>
<keyword evidence="2" id="KW-0460">Magnesium</keyword>
<dbReference type="PANTHER" id="PTHR43434">
    <property type="entry name" value="PHOSPHOGLYCOLATE PHOSPHATASE"/>
    <property type="match status" value="1"/>
</dbReference>
<dbReference type="GO" id="GO:0005829">
    <property type="term" value="C:cytosol"/>
    <property type="evidence" value="ECO:0007669"/>
    <property type="project" value="TreeGrafter"/>
</dbReference>
<dbReference type="Pfam" id="PF00702">
    <property type="entry name" value="Hydrolase"/>
    <property type="match status" value="1"/>
</dbReference>
<reference evidence="3" key="1">
    <citation type="journal article" date="2014" name="Int. J. Syst. Evol. Microbiol.">
        <title>Complete genome sequence of Corynebacterium casei LMG S-19264T (=DSM 44701T), isolated from a smear-ripened cheese.</title>
        <authorList>
            <consortium name="US DOE Joint Genome Institute (JGI-PGF)"/>
            <person name="Walter F."/>
            <person name="Albersmeier A."/>
            <person name="Kalinowski J."/>
            <person name="Ruckert C."/>
        </authorList>
    </citation>
    <scope>NUCLEOTIDE SEQUENCE</scope>
    <source>
        <strain evidence="3">JCM 14719</strain>
    </source>
</reference>
<keyword evidence="4" id="KW-1185">Reference proteome</keyword>
<gene>
    <name evidence="3" type="primary">pfs</name>
    <name evidence="3" type="ORF">GCM10007043_19200</name>
</gene>
<protein>
    <submittedName>
        <fullName evidence="3">MTA/SAH nucleosidase</fullName>
    </submittedName>
</protein>
<dbReference type="AlphaFoldDB" id="A0A8J3BFI2"/>
<dbReference type="RefSeq" id="WP_188817819.1">
    <property type="nucleotide sequence ID" value="NZ_BMOF01000046.1"/>
</dbReference>
<dbReference type="EMBL" id="BMOF01000046">
    <property type="protein sequence ID" value="GGK05380.1"/>
    <property type="molecule type" value="Genomic_DNA"/>
</dbReference>
<evidence type="ECO:0000256" key="2">
    <source>
        <dbReference type="ARBA" id="ARBA00022842"/>
    </source>
</evidence>
<dbReference type="InterPro" id="IPR023198">
    <property type="entry name" value="PGP-like_dom2"/>
</dbReference>
<dbReference type="SFLD" id="SFLDS00003">
    <property type="entry name" value="Haloacid_Dehalogenase"/>
    <property type="match status" value="1"/>
</dbReference>
<dbReference type="PANTHER" id="PTHR43434:SF1">
    <property type="entry name" value="PHOSPHOGLYCOLATE PHOSPHATASE"/>
    <property type="match status" value="1"/>
</dbReference>
<accession>A0A8J3BFI2</accession>
<dbReference type="Gene3D" id="1.10.150.240">
    <property type="entry name" value="Putative phosphatase, domain 2"/>
    <property type="match status" value="1"/>
</dbReference>
<dbReference type="NCBIfam" id="TIGR01549">
    <property type="entry name" value="HAD-SF-IA-v1"/>
    <property type="match status" value="1"/>
</dbReference>
<dbReference type="GO" id="GO:0008967">
    <property type="term" value="F:phosphoglycolate phosphatase activity"/>
    <property type="evidence" value="ECO:0007669"/>
    <property type="project" value="TreeGrafter"/>
</dbReference>
<dbReference type="Gene3D" id="3.40.50.1000">
    <property type="entry name" value="HAD superfamily/HAD-like"/>
    <property type="match status" value="1"/>
</dbReference>
<keyword evidence="1" id="KW-0378">Hydrolase</keyword>
<dbReference type="SFLD" id="SFLDG01129">
    <property type="entry name" value="C1.5:_HAD__Beta-PGM__Phosphata"/>
    <property type="match status" value="1"/>
</dbReference>
<proteinExistence type="predicted"/>
<dbReference type="InterPro" id="IPR006439">
    <property type="entry name" value="HAD-SF_hydro_IA"/>
</dbReference>
<dbReference type="InterPro" id="IPR050155">
    <property type="entry name" value="HAD-like_hydrolase_sf"/>
</dbReference>
<evidence type="ECO:0000256" key="1">
    <source>
        <dbReference type="ARBA" id="ARBA00022801"/>
    </source>
</evidence>